<name>A0A5B7X5E1_9FLAO</name>
<keyword evidence="1" id="KW-0808">Transferase</keyword>
<accession>A0A5B7X5E1</accession>
<dbReference type="GO" id="GO:0016740">
    <property type="term" value="F:transferase activity"/>
    <property type="evidence" value="ECO:0007669"/>
    <property type="project" value="UniProtKB-KW"/>
</dbReference>
<dbReference type="KEGG" id="afla:FHG64_14825"/>
<evidence type="ECO:0000313" key="1">
    <source>
        <dbReference type="EMBL" id="QCY70569.1"/>
    </source>
</evidence>
<organism evidence="1 2">
    <name type="scientific">Antarcticibacterium flavum</name>
    <dbReference type="NCBI Taxonomy" id="2058175"/>
    <lineage>
        <taxon>Bacteria</taxon>
        <taxon>Pseudomonadati</taxon>
        <taxon>Bacteroidota</taxon>
        <taxon>Flavobacteriia</taxon>
        <taxon>Flavobacteriales</taxon>
        <taxon>Flavobacteriaceae</taxon>
        <taxon>Antarcticibacterium</taxon>
    </lineage>
</organism>
<reference evidence="1 2" key="1">
    <citation type="submission" date="2019-06" db="EMBL/GenBank/DDBJ databases">
        <title>Complete genome sequence of Antarcticibacterium flavum KCTC 52984T from an Antarctic marine sediment.</title>
        <authorList>
            <person name="Lee Y.M."/>
            <person name="Shin S.C."/>
        </authorList>
    </citation>
    <scope>NUCLEOTIDE SEQUENCE [LARGE SCALE GENOMIC DNA]</scope>
    <source>
        <strain evidence="1 2">KCTC 52984</strain>
    </source>
</reference>
<dbReference type="RefSeq" id="WP_139067138.1">
    <property type="nucleotide sequence ID" value="NZ_CP040812.1"/>
</dbReference>
<dbReference type="AlphaFoldDB" id="A0A5B7X5E1"/>
<dbReference type="Proteomes" id="UP000309016">
    <property type="component" value="Chromosome"/>
</dbReference>
<keyword evidence="2" id="KW-1185">Reference proteome</keyword>
<evidence type="ECO:0000313" key="2">
    <source>
        <dbReference type="Proteomes" id="UP000309016"/>
    </source>
</evidence>
<sequence>MRILVATNHLHTLGGSETFTYSIIEELIRRRNFQVEYYTNIRGLVSEKIEKNLDVKFSTHDRYDLILANHTSIVEKFYGKGFLIQTCHGIFPELEQPHKRANAYVSISLEVHNYLRQKGITSKIILNGINLNRFKPNQKVSKKLETVLSMCQSEAANDLIKNSCDEMGLKFIAANKYQNPTWDMESLINTSDLVVGLGRSAYEGMACGRPVIIYDDRGYFDSCGDGYITDKVELSIKKNCSGRYFNKKFDKKVFTAELSKYCASDGDKLRKFAVNNLNIEDSVNSYLNYYRNKKWLYYMLKFFA</sequence>
<proteinExistence type="predicted"/>
<protein>
    <submittedName>
        <fullName evidence="1">Glycosyltransferase family 4 protein</fullName>
    </submittedName>
</protein>
<dbReference type="EMBL" id="CP040812">
    <property type="protein sequence ID" value="QCY70569.1"/>
    <property type="molecule type" value="Genomic_DNA"/>
</dbReference>
<dbReference type="Gene3D" id="3.40.50.2000">
    <property type="entry name" value="Glycogen Phosphorylase B"/>
    <property type="match status" value="1"/>
</dbReference>
<dbReference type="OrthoDB" id="59694at2"/>
<dbReference type="SUPFAM" id="SSF53756">
    <property type="entry name" value="UDP-Glycosyltransferase/glycogen phosphorylase"/>
    <property type="match status" value="1"/>
</dbReference>
<gene>
    <name evidence="1" type="ORF">FHG64_14825</name>
</gene>